<dbReference type="Gene3D" id="3.90.1140.10">
    <property type="entry name" value="Cyclic phosphodiesterase"/>
    <property type="match status" value="1"/>
</dbReference>
<dbReference type="HAMAP" id="MF_01940">
    <property type="entry name" value="RNA_CPDase"/>
    <property type="match status" value="1"/>
</dbReference>
<dbReference type="Proteomes" id="UP001589891">
    <property type="component" value="Unassembled WGS sequence"/>
</dbReference>
<keyword evidence="1 2" id="KW-0378">Hydrolase</keyword>
<dbReference type="InterPro" id="IPR004175">
    <property type="entry name" value="RNA_CPDase"/>
</dbReference>
<name>A0ABV6SR81_AZOPA</name>
<protein>
    <recommendedName>
        <fullName evidence="2">RNA 2',3'-cyclic phosphodiesterase</fullName>
        <shortName evidence="2">RNA 2',3'-CPDase</shortName>
        <ecNumber evidence="2">3.1.4.58</ecNumber>
    </recommendedName>
</protein>
<dbReference type="NCBIfam" id="TIGR02258">
    <property type="entry name" value="2_5_ligase"/>
    <property type="match status" value="1"/>
</dbReference>
<comment type="function">
    <text evidence="2">Hydrolyzes RNA 2',3'-cyclic phosphodiester to an RNA 2'-phosphomonoester.</text>
</comment>
<dbReference type="Pfam" id="PF13563">
    <property type="entry name" value="2_5_RNA_ligase2"/>
    <property type="match status" value="1"/>
</dbReference>
<organism evidence="3 4">
    <name type="scientific">Azorhizophilus paspali</name>
    <name type="common">Azotobacter paspali</name>
    <dbReference type="NCBI Taxonomy" id="69963"/>
    <lineage>
        <taxon>Bacteria</taxon>
        <taxon>Pseudomonadati</taxon>
        <taxon>Pseudomonadota</taxon>
        <taxon>Gammaproteobacteria</taxon>
        <taxon>Pseudomonadales</taxon>
        <taxon>Pseudomonadaceae</taxon>
        <taxon>Azorhizophilus</taxon>
    </lineage>
</organism>
<feature type="active site" description="Proton donor" evidence="2">
    <location>
        <position position="42"/>
    </location>
</feature>
<gene>
    <name evidence="3" type="primary">thpR</name>
    <name evidence="3" type="ORF">ACFFGX_21585</name>
</gene>
<dbReference type="SUPFAM" id="SSF55144">
    <property type="entry name" value="LigT-like"/>
    <property type="match status" value="1"/>
</dbReference>
<feature type="active site" description="Proton acceptor" evidence="2">
    <location>
        <position position="123"/>
    </location>
</feature>
<comment type="similarity">
    <text evidence="2">Belongs to the 2H phosphoesterase superfamily. ThpR family.</text>
</comment>
<dbReference type="RefSeq" id="WP_376949273.1">
    <property type="nucleotide sequence ID" value="NZ_CP171449.1"/>
</dbReference>
<comment type="caution">
    <text evidence="3">The sequence shown here is derived from an EMBL/GenBank/DDBJ whole genome shotgun (WGS) entry which is preliminary data.</text>
</comment>
<dbReference type="EC" id="3.1.4.58" evidence="2"/>
<reference evidence="3 4" key="1">
    <citation type="submission" date="2024-09" db="EMBL/GenBank/DDBJ databases">
        <authorList>
            <person name="Sun Q."/>
            <person name="Mori K."/>
        </authorList>
    </citation>
    <scope>NUCLEOTIDE SEQUENCE [LARGE SCALE GENOMIC DNA]</scope>
    <source>
        <strain evidence="3 4">NCAIM B.01794</strain>
    </source>
</reference>
<dbReference type="PANTHER" id="PTHR35561:SF1">
    <property type="entry name" value="RNA 2',3'-CYCLIC PHOSPHODIESTERASE"/>
    <property type="match status" value="1"/>
</dbReference>
<evidence type="ECO:0000256" key="2">
    <source>
        <dbReference type="HAMAP-Rule" id="MF_01940"/>
    </source>
</evidence>
<proteinExistence type="inferred from homology"/>
<dbReference type="EMBL" id="JBHLSS010000145">
    <property type="protein sequence ID" value="MFC0712024.1"/>
    <property type="molecule type" value="Genomic_DNA"/>
</dbReference>
<feature type="short sequence motif" description="HXTX 1" evidence="2">
    <location>
        <begin position="42"/>
        <end position="45"/>
    </location>
</feature>
<dbReference type="InterPro" id="IPR009097">
    <property type="entry name" value="Cyclic_Pdiesterase"/>
</dbReference>
<dbReference type="PANTHER" id="PTHR35561">
    <property type="entry name" value="RNA 2',3'-CYCLIC PHOSPHODIESTERASE"/>
    <property type="match status" value="1"/>
</dbReference>
<evidence type="ECO:0000256" key="1">
    <source>
        <dbReference type="ARBA" id="ARBA00022801"/>
    </source>
</evidence>
<feature type="short sequence motif" description="HXTX 2" evidence="2">
    <location>
        <begin position="123"/>
        <end position="126"/>
    </location>
</feature>
<sequence>MNVKNLRLFFGLPLPHRQAEAIDRWCRELGLDGRPVARRNLHLTLTFLGSHSVERLAELQCLGEGIRGNAFEMKLDRLETGRHGLVCLGTGQAPEALLQLAGELQRLLRGAGYTLDERVFWPHLTLARDCRNPPLPASVPDFCWRAERFVLFHSTSDAQGTLYKPLFHWPLVTPER</sequence>
<keyword evidence="4" id="KW-1185">Reference proteome</keyword>
<evidence type="ECO:0000313" key="3">
    <source>
        <dbReference type="EMBL" id="MFC0712024.1"/>
    </source>
</evidence>
<accession>A0ABV6SR81</accession>
<comment type="catalytic activity">
    <reaction evidence="2">
        <text>a 3'-end 2',3'-cyclophospho-ribonucleotide-RNA + H2O = a 3'-end 2'-phospho-ribonucleotide-RNA + H(+)</text>
        <dbReference type="Rhea" id="RHEA:11828"/>
        <dbReference type="Rhea" id="RHEA-COMP:10464"/>
        <dbReference type="Rhea" id="RHEA-COMP:17353"/>
        <dbReference type="ChEBI" id="CHEBI:15377"/>
        <dbReference type="ChEBI" id="CHEBI:15378"/>
        <dbReference type="ChEBI" id="CHEBI:83064"/>
        <dbReference type="ChEBI" id="CHEBI:173113"/>
        <dbReference type="EC" id="3.1.4.58"/>
    </reaction>
</comment>
<evidence type="ECO:0000313" key="4">
    <source>
        <dbReference type="Proteomes" id="UP001589891"/>
    </source>
</evidence>